<dbReference type="AlphaFoldDB" id="A0A1M5EIP0"/>
<dbReference type="InterPro" id="IPR036526">
    <property type="entry name" value="C-N_Hydrolase_sf"/>
</dbReference>
<keyword evidence="2" id="KW-0472">Membrane</keyword>
<dbReference type="EMBL" id="FQVH01000045">
    <property type="protein sequence ID" value="SHF79067.1"/>
    <property type="molecule type" value="Genomic_DNA"/>
</dbReference>
<evidence type="ECO:0000313" key="5">
    <source>
        <dbReference type="Proteomes" id="UP000184088"/>
    </source>
</evidence>
<evidence type="ECO:0000256" key="1">
    <source>
        <dbReference type="ARBA" id="ARBA00022801"/>
    </source>
</evidence>
<dbReference type="InterPro" id="IPR050345">
    <property type="entry name" value="Aliph_Amidase/BUP"/>
</dbReference>
<proteinExistence type="predicted"/>
<evidence type="ECO:0000256" key="2">
    <source>
        <dbReference type="SAM" id="Phobius"/>
    </source>
</evidence>
<dbReference type="PANTHER" id="PTHR43674">
    <property type="entry name" value="NITRILASE C965.09-RELATED"/>
    <property type="match status" value="1"/>
</dbReference>
<feature type="domain" description="CN hydrolase" evidence="3">
    <location>
        <begin position="59"/>
        <end position="382"/>
    </location>
</feature>
<evidence type="ECO:0000259" key="3">
    <source>
        <dbReference type="PROSITE" id="PS50263"/>
    </source>
</evidence>
<protein>
    <submittedName>
        <fullName evidence="4">Predicted amidohydrolase</fullName>
    </submittedName>
</protein>
<dbReference type="STRING" id="1121256.SAMN02746089_02560"/>
<dbReference type="Pfam" id="PF00795">
    <property type="entry name" value="CN_hydrolase"/>
    <property type="match status" value="1"/>
</dbReference>
<keyword evidence="2" id="KW-0812">Transmembrane</keyword>
<dbReference type="SUPFAM" id="SSF56317">
    <property type="entry name" value="Carbon-nitrogen hydrolase"/>
    <property type="match status" value="1"/>
</dbReference>
<dbReference type="CDD" id="cd07197">
    <property type="entry name" value="nitrilase"/>
    <property type="match status" value="1"/>
</dbReference>
<accession>A0A1M5EIP0</accession>
<keyword evidence="2" id="KW-1133">Transmembrane helix</keyword>
<dbReference type="PROSITE" id="PS50263">
    <property type="entry name" value="CN_HYDROLASE"/>
    <property type="match status" value="1"/>
</dbReference>
<keyword evidence="5" id="KW-1185">Reference proteome</keyword>
<dbReference type="Gene3D" id="3.60.110.10">
    <property type="entry name" value="Carbon-nitrogen hydrolase"/>
    <property type="match status" value="1"/>
</dbReference>
<dbReference type="PANTHER" id="PTHR43674:SF13">
    <property type="entry name" value="CN HYDROLASE DOMAIN-CONTAINING PROTEIN"/>
    <property type="match status" value="1"/>
</dbReference>
<name>A0A1M5EIP0_9THEO</name>
<evidence type="ECO:0000313" key="4">
    <source>
        <dbReference type="EMBL" id="SHF79067.1"/>
    </source>
</evidence>
<sequence length="383" mass="43732">MNFLNFIYKAVIALLIILISFFILAMIIAYPINNKRHYIFSTSNSVKENYTMQKDNKFIQLVAVQFKLNPHDFTQSQNFKAKIDSIMANIKSRIDPKYNTLVVFPEDTGTMLVLDGMDNVIKSSHTLNEGIEKSIRQHIITMGIEKILYRTSWPRTLFLYKSQDMAKTYFETFSNAAKKYEVYIVAGSILLPDYKIKNGKYLSLKPRDNKVYNISYLFGPDGLIIGRQKKVYLIDLEGPQGLDVQPAKLSELKVFNTPMGKIGIAICLDAFKQDVLNELKKQGADILVQPSANPGPWTYEQREDWLNGSWFAVAKQKMFKYAINPMMTGSILDLQFYGQSSIIAADMHTSGPNYFELNSTYGFVSLSKHFDDEEIIIAKVPHP</sequence>
<dbReference type="GO" id="GO:0016811">
    <property type="term" value="F:hydrolase activity, acting on carbon-nitrogen (but not peptide) bonds, in linear amides"/>
    <property type="evidence" value="ECO:0007669"/>
    <property type="project" value="TreeGrafter"/>
</dbReference>
<gene>
    <name evidence="4" type="ORF">SAMN02746089_02560</name>
</gene>
<reference evidence="4 5" key="1">
    <citation type="submission" date="2016-11" db="EMBL/GenBank/DDBJ databases">
        <authorList>
            <person name="Jaros S."/>
            <person name="Januszkiewicz K."/>
            <person name="Wedrychowicz H."/>
        </authorList>
    </citation>
    <scope>NUCLEOTIDE SEQUENCE [LARGE SCALE GENOMIC DNA]</scope>
    <source>
        <strain evidence="4 5">DSM 17918</strain>
    </source>
</reference>
<organism evidence="4 5">
    <name type="scientific">Caldanaerobius fijiensis DSM 17918</name>
    <dbReference type="NCBI Taxonomy" id="1121256"/>
    <lineage>
        <taxon>Bacteria</taxon>
        <taxon>Bacillati</taxon>
        <taxon>Bacillota</taxon>
        <taxon>Clostridia</taxon>
        <taxon>Thermoanaerobacterales</taxon>
        <taxon>Thermoanaerobacteraceae</taxon>
        <taxon>Caldanaerobius</taxon>
    </lineage>
</organism>
<keyword evidence="1 4" id="KW-0378">Hydrolase</keyword>
<feature type="transmembrane region" description="Helical" evidence="2">
    <location>
        <begin position="6"/>
        <end position="30"/>
    </location>
</feature>
<dbReference type="InterPro" id="IPR003010">
    <property type="entry name" value="C-N_Hydrolase"/>
</dbReference>
<dbReference type="Proteomes" id="UP000184088">
    <property type="component" value="Unassembled WGS sequence"/>
</dbReference>